<dbReference type="EMBL" id="CP024767">
    <property type="protein sequence ID" value="QAY86671.1"/>
    <property type="molecule type" value="Genomic_DNA"/>
</dbReference>
<dbReference type="Gene3D" id="2.130.10.10">
    <property type="entry name" value="YVTN repeat-like/Quinoprotein amine dehydrogenase"/>
    <property type="match status" value="2"/>
</dbReference>
<dbReference type="InterPro" id="IPR015943">
    <property type="entry name" value="WD40/YVTN_repeat-like_dom_sf"/>
</dbReference>
<proteinExistence type="predicted"/>
<dbReference type="InterPro" id="IPR051200">
    <property type="entry name" value="Host-pathogen_enzymatic-act"/>
</dbReference>
<dbReference type="SUPFAM" id="SSF50974">
    <property type="entry name" value="Nitrous oxide reductase, N-terminal domain"/>
    <property type="match status" value="1"/>
</dbReference>
<evidence type="ECO:0000313" key="3">
    <source>
        <dbReference type="Proteomes" id="UP000291121"/>
    </source>
</evidence>
<dbReference type="Pfam" id="PF10282">
    <property type="entry name" value="Lactonase"/>
    <property type="match status" value="1"/>
</dbReference>
<dbReference type="PANTHER" id="PTHR47197:SF3">
    <property type="entry name" value="DIHYDRO-HEME D1 DEHYDROGENASE"/>
    <property type="match status" value="1"/>
</dbReference>
<feature type="chain" id="PRO_5020666210" description="40-residue YVTN family beta-propeller repeat-containing protein" evidence="1">
    <location>
        <begin position="25"/>
        <end position="485"/>
    </location>
</feature>
<dbReference type="AlphaFoldDB" id="A0A4P6GM65"/>
<dbReference type="RefSeq" id="WP_208668713.1">
    <property type="nucleotide sequence ID" value="NZ_CP024767.1"/>
</dbReference>
<gene>
    <name evidence="2" type="ORF">CUN61_23145</name>
</gene>
<keyword evidence="1" id="KW-0732">Signal</keyword>
<evidence type="ECO:0000256" key="1">
    <source>
        <dbReference type="SAM" id="SignalP"/>
    </source>
</evidence>
<accession>A0A4P6GM65</accession>
<dbReference type="InterPro" id="IPR011964">
    <property type="entry name" value="YVTN_b-propeller_repeat"/>
</dbReference>
<evidence type="ECO:0008006" key="4">
    <source>
        <dbReference type="Google" id="ProtNLM"/>
    </source>
</evidence>
<keyword evidence="3" id="KW-1185">Reference proteome</keyword>
<feature type="signal peptide" evidence="1">
    <location>
        <begin position="1"/>
        <end position="24"/>
    </location>
</feature>
<name>A0A4P6GM65_9PSED</name>
<sequence>MKYPYFQLALLSATLLAGSPPSWAGQVPGKASTSDTPVSHQDRVYAAEQFSNTVSVIDPVDNKLLGVINLGDPQPGNLSPLYKGEVLVHGMGFSPDHRTLAIVSIGTNSVSFIDTATNTVKHKTYLGRAPHEAFYTPDGKEIWVTVRGEDYVAVIDALTFDEKTRIKVPAGPGMQIFSPDGKYGYICSSFNPETVVVSVADHKIVDHVEQASPFCPNIAASPDGKQVWFTLKDVGKVQVFEAKPPFSIIKTIETGPITNHVNIVQNANGTFAYVTVGGLNQIKVFRTDSFEQVATIPVGNLPHGIWPSGDGSRIYVGLENADALTAIDTLTNKVVATIPVGQAPQAIAYVPGAVPEGSGMDNLKPLGLAGQATYLKLKAVGKAEDQAPTTITLFNQGLTQVLQAAVTGLNAKQPYTLALAEKADGSGNLEALASFMTNPAGSAIVNTIGPIRQIVQNDVPAQRRYLVVVTGKPDQLGAVVQVQAQ</sequence>
<dbReference type="PANTHER" id="PTHR47197">
    <property type="entry name" value="PROTEIN NIRF"/>
    <property type="match status" value="1"/>
</dbReference>
<dbReference type="NCBIfam" id="TIGR02276">
    <property type="entry name" value="beta_rpt_yvtn"/>
    <property type="match status" value="1"/>
</dbReference>
<reference evidence="2 3" key="1">
    <citation type="submission" date="2017-11" db="EMBL/GenBank/DDBJ databases">
        <title>Genome sequence of Pseudomonas arsenicoxydans ACM1.</title>
        <authorList>
            <person name="Nascimento F.X."/>
        </authorList>
    </citation>
    <scope>NUCLEOTIDE SEQUENCE [LARGE SCALE GENOMIC DNA]</scope>
    <source>
        <strain evidence="2 3">ACM1</strain>
    </source>
</reference>
<dbReference type="Proteomes" id="UP000291121">
    <property type="component" value="Chromosome"/>
</dbReference>
<protein>
    <recommendedName>
        <fullName evidence="4">40-residue YVTN family beta-propeller repeat-containing protein</fullName>
    </recommendedName>
</protein>
<dbReference type="InterPro" id="IPR019405">
    <property type="entry name" value="Lactonase_7-beta_prop"/>
</dbReference>
<dbReference type="InterPro" id="IPR011045">
    <property type="entry name" value="N2O_reductase_N"/>
</dbReference>
<organism evidence="2 3">
    <name type="scientific">Pseudomonas arsenicoxydans</name>
    <dbReference type="NCBI Taxonomy" id="702115"/>
    <lineage>
        <taxon>Bacteria</taxon>
        <taxon>Pseudomonadati</taxon>
        <taxon>Pseudomonadota</taxon>
        <taxon>Gammaproteobacteria</taxon>
        <taxon>Pseudomonadales</taxon>
        <taxon>Pseudomonadaceae</taxon>
        <taxon>Pseudomonas</taxon>
    </lineage>
</organism>
<evidence type="ECO:0000313" key="2">
    <source>
        <dbReference type="EMBL" id="QAY86671.1"/>
    </source>
</evidence>